<sequence length="104" mass="11275">MRRTRDRAELLGAFDGGVESMTSRTRPVPAAMTITRPARNTAFLEPDPGQRVGSAEGLVLSRIAWPTAWRRERPTRPAGGCTSSAARAARRGLTADRQRLTADG</sequence>
<gene>
    <name evidence="2" type="ORF">CD934_01000</name>
</gene>
<organism evidence="2 3">
    <name type="scientific">Streptomyces calvus</name>
    <dbReference type="NCBI Taxonomy" id="67282"/>
    <lineage>
        <taxon>Bacteria</taxon>
        <taxon>Bacillati</taxon>
        <taxon>Actinomycetota</taxon>
        <taxon>Actinomycetes</taxon>
        <taxon>Kitasatosporales</taxon>
        <taxon>Streptomycetaceae</taxon>
        <taxon>Streptomyces</taxon>
    </lineage>
</organism>
<dbReference type="Proteomes" id="UP000316215">
    <property type="component" value="Chromosome"/>
</dbReference>
<dbReference type="EMBL" id="CP022310">
    <property type="protein sequence ID" value="QDI67408.1"/>
    <property type="molecule type" value="Genomic_DNA"/>
</dbReference>
<feature type="compositionally biased region" description="Basic and acidic residues" evidence="1">
    <location>
        <begin position="93"/>
        <end position="104"/>
    </location>
</feature>
<feature type="region of interest" description="Disordered" evidence="1">
    <location>
        <begin position="72"/>
        <end position="104"/>
    </location>
</feature>
<dbReference type="AlphaFoldDB" id="A0A514JKK3"/>
<keyword evidence="3" id="KW-1185">Reference proteome</keyword>
<name>A0A514JKK3_9ACTN</name>
<dbReference type="KEGG" id="sast:CD934_01000"/>
<reference evidence="2 3" key="1">
    <citation type="submission" date="2017-07" db="EMBL/GenBank/DDBJ databases">
        <title>The Complete Genome of Streptomyces asterosporus-ZSY.</title>
        <authorList>
            <person name="Zhang S."/>
        </authorList>
    </citation>
    <scope>NUCLEOTIDE SEQUENCE [LARGE SCALE GENOMIC DNA]</scope>
    <source>
        <strain evidence="2 3">DSM 41452</strain>
    </source>
</reference>
<evidence type="ECO:0000313" key="2">
    <source>
        <dbReference type="EMBL" id="QDI67408.1"/>
    </source>
</evidence>
<evidence type="ECO:0000313" key="3">
    <source>
        <dbReference type="Proteomes" id="UP000316215"/>
    </source>
</evidence>
<protein>
    <submittedName>
        <fullName evidence="2">Uncharacterized protein</fullName>
    </submittedName>
</protein>
<evidence type="ECO:0000256" key="1">
    <source>
        <dbReference type="SAM" id="MobiDB-lite"/>
    </source>
</evidence>
<accession>A0A514JKK3</accession>
<proteinExistence type="predicted"/>